<proteinExistence type="predicted"/>
<keyword evidence="3" id="KW-1185">Reference proteome</keyword>
<evidence type="ECO:0000313" key="2">
    <source>
        <dbReference type="EMBL" id="KAL1887596.1"/>
    </source>
</evidence>
<dbReference type="InterPro" id="IPR010730">
    <property type="entry name" value="HET"/>
</dbReference>
<reference evidence="2 3" key="1">
    <citation type="journal article" date="2024" name="IMA Fungus">
        <title>IMA Genome - F19 : A genome assembly and annotation guide to empower mycologists, including annotated draft genome sequences of Ceratocystis pirilliformis, Diaporthe australafricana, Fusarium ophioides, Paecilomyces lecythidis, and Sporothrix stenoceras.</title>
        <authorList>
            <person name="Aylward J."/>
            <person name="Wilson A.M."/>
            <person name="Visagie C.M."/>
            <person name="Spraker J."/>
            <person name="Barnes I."/>
            <person name="Buitendag C."/>
            <person name="Ceriani C."/>
            <person name="Del Mar Angel L."/>
            <person name="du Plessis D."/>
            <person name="Fuchs T."/>
            <person name="Gasser K."/>
            <person name="Kramer D."/>
            <person name="Li W."/>
            <person name="Munsamy K."/>
            <person name="Piso A."/>
            <person name="Price J.L."/>
            <person name="Sonnekus B."/>
            <person name="Thomas C."/>
            <person name="van der Nest A."/>
            <person name="van Dijk A."/>
            <person name="van Heerden A."/>
            <person name="van Vuuren N."/>
            <person name="Yilmaz N."/>
            <person name="Duong T.A."/>
            <person name="van der Merwe N.A."/>
            <person name="Wingfield M.J."/>
            <person name="Wingfield B.D."/>
        </authorList>
    </citation>
    <scope>NUCLEOTIDE SEQUENCE [LARGE SCALE GENOMIC DNA]</scope>
    <source>
        <strain evidence="2 3">CMW 5346</strain>
    </source>
</reference>
<dbReference type="Pfam" id="PF06985">
    <property type="entry name" value="HET"/>
    <property type="match status" value="1"/>
</dbReference>
<dbReference type="PANTHER" id="PTHR24148">
    <property type="entry name" value="ANKYRIN REPEAT DOMAIN-CONTAINING PROTEIN 39 HOMOLOG-RELATED"/>
    <property type="match status" value="1"/>
</dbReference>
<gene>
    <name evidence="2" type="ORF">Sste5346_010097</name>
</gene>
<accession>A0ABR3YH28</accession>
<protein>
    <recommendedName>
        <fullName evidence="1">Heterokaryon incompatibility domain-containing protein</fullName>
    </recommendedName>
</protein>
<evidence type="ECO:0000313" key="3">
    <source>
        <dbReference type="Proteomes" id="UP001583186"/>
    </source>
</evidence>
<dbReference type="Proteomes" id="UP001583186">
    <property type="component" value="Unassembled WGS sequence"/>
</dbReference>
<feature type="domain" description="Heterokaryon incompatibility" evidence="1">
    <location>
        <begin position="77"/>
        <end position="243"/>
    </location>
</feature>
<organism evidence="2 3">
    <name type="scientific">Sporothrix stenoceras</name>
    <dbReference type="NCBI Taxonomy" id="5173"/>
    <lineage>
        <taxon>Eukaryota</taxon>
        <taxon>Fungi</taxon>
        <taxon>Dikarya</taxon>
        <taxon>Ascomycota</taxon>
        <taxon>Pezizomycotina</taxon>
        <taxon>Sordariomycetes</taxon>
        <taxon>Sordariomycetidae</taxon>
        <taxon>Ophiostomatales</taxon>
        <taxon>Ophiostomataceae</taxon>
        <taxon>Sporothrix</taxon>
    </lineage>
</organism>
<name>A0ABR3YH28_9PEZI</name>
<dbReference type="PANTHER" id="PTHR24148:SF64">
    <property type="entry name" value="HETEROKARYON INCOMPATIBILITY DOMAIN-CONTAINING PROTEIN"/>
    <property type="match status" value="1"/>
</dbReference>
<dbReference type="InterPro" id="IPR052895">
    <property type="entry name" value="HetReg/Transcr_Mod"/>
</dbReference>
<sequence>MTSASPAVALATASLPHPNAGITASLYEPLRQHESDNEVREIRLLLIDEVPPDNAEDQLIVCRLNTCTVAEAQRSNFYALSYVWGDPLDTLPILVNGLTFYATRNLVEALRHVPLVEPRCRNGFWVDAVCVNQSDNHEKRAQVSMMRDIYSGAYETLAWLGSADSQSRAAIQLVNRISSDKDVMGEYAANGSKNEKSPASPRPELLAVPDVVELIDKLGDDSLFTTDIFSRRSYWFRIWTFQEIILGSRVRLTAGTDYCDRNDVFAVRNWALHASVMAFAGDRSLLADEDLNAEDHDHEKDKAKAAMIQRIRTFLADIKESANSGTHFHRQIVAFRFTQTRRDVRNKYIDLPIRAMACLRAAMMRYAWDTRDMIFGLCGIEDFGVAIDYDLSVRELFCKVAVWLATLLGSSGEQCIIHNTKNYTPVPEKYAVSVAEDVLRLRMYGIYIGTIGSVSKPGIYPGVTQLKEGEPPMTDSEKLQRLADAAEFLTGMDSNAIIDALAAPKHPDVAPTTRRLHAESLIVTLVELLADPYRSGHYTYTTHNTACLIHCLVASGRVSLPAPTDDSDPGDSTLSAVGDKYSKEPLDRDDLLCEAAYQFQMPDFQSCFFGDDNLDTDEYVYFRTDDGHSGYAAVGVQLGDVVYMVAGCQDVVVLRPVEDHFKFLTLGCIVGLGGHYPVTWDNPPGKVDVINIM</sequence>
<comment type="caution">
    <text evidence="2">The sequence shown here is derived from an EMBL/GenBank/DDBJ whole genome shotgun (WGS) entry which is preliminary data.</text>
</comment>
<dbReference type="EMBL" id="JAWCUI010000114">
    <property type="protein sequence ID" value="KAL1887596.1"/>
    <property type="molecule type" value="Genomic_DNA"/>
</dbReference>
<evidence type="ECO:0000259" key="1">
    <source>
        <dbReference type="Pfam" id="PF06985"/>
    </source>
</evidence>